<sequence length="272" mass="29702">MAAVRRETSPSSERRALRDVREPGPLEVAPEVRAALARLLALEGRVATLEGREAKPIDPRPTLSLEAVDTLEDFLRARIADDALALFAARAATFDQFSLAHVGSRSERAWDMGLGKGRIVLGVHGKHLVCIARRPDPGFALRVTLFDPEDRTESDGGSLASWLERVVDGVMGEILSAGASDDDDGADVDVTAVDLDLDLALDEGPRDWQPHLERTLVLPDKTRETSGRRVHHPRFGIGVVLRSLPESDKLEIDFGGEHGVKVLVSKYVQEVE</sequence>
<dbReference type="STRING" id="927083.DB32_008395"/>
<keyword evidence="3" id="KW-1185">Reference proteome</keyword>
<dbReference type="Proteomes" id="UP000034883">
    <property type="component" value="Chromosome"/>
</dbReference>
<reference evidence="2 3" key="1">
    <citation type="submission" date="2015-03" db="EMBL/GenBank/DDBJ databases">
        <title>Genome assembly of Sandaracinus amylolyticus DSM 53668.</title>
        <authorList>
            <person name="Sharma G."/>
            <person name="Subramanian S."/>
        </authorList>
    </citation>
    <scope>NUCLEOTIDE SEQUENCE [LARGE SCALE GENOMIC DNA]</scope>
    <source>
        <strain evidence="2 3">DSM 53668</strain>
    </source>
</reference>
<protein>
    <submittedName>
        <fullName evidence="2">Uncharacterized protein</fullName>
    </submittedName>
</protein>
<organism evidence="2 3">
    <name type="scientific">Sandaracinus amylolyticus</name>
    <dbReference type="NCBI Taxonomy" id="927083"/>
    <lineage>
        <taxon>Bacteria</taxon>
        <taxon>Pseudomonadati</taxon>
        <taxon>Myxococcota</taxon>
        <taxon>Polyangia</taxon>
        <taxon>Polyangiales</taxon>
        <taxon>Sandaracinaceae</taxon>
        <taxon>Sandaracinus</taxon>
    </lineage>
</organism>
<evidence type="ECO:0000256" key="1">
    <source>
        <dbReference type="SAM" id="MobiDB-lite"/>
    </source>
</evidence>
<dbReference type="AlphaFoldDB" id="A0A0F6WA52"/>
<evidence type="ECO:0000313" key="2">
    <source>
        <dbReference type="EMBL" id="AKF11246.1"/>
    </source>
</evidence>
<evidence type="ECO:0000313" key="3">
    <source>
        <dbReference type="Proteomes" id="UP000034883"/>
    </source>
</evidence>
<proteinExistence type="predicted"/>
<accession>A0A0F6WA52</accession>
<feature type="region of interest" description="Disordered" evidence="1">
    <location>
        <begin position="1"/>
        <end position="23"/>
    </location>
</feature>
<name>A0A0F6WA52_9BACT</name>
<dbReference type="EMBL" id="CP011125">
    <property type="protein sequence ID" value="AKF11246.1"/>
    <property type="molecule type" value="Genomic_DNA"/>
</dbReference>
<gene>
    <name evidence="2" type="ORF">DB32_008395</name>
</gene>
<dbReference type="KEGG" id="samy:DB32_008395"/>